<organism evidence="1 2">
    <name type="scientific">Pieris macdunnoughi</name>
    <dbReference type="NCBI Taxonomy" id="345717"/>
    <lineage>
        <taxon>Eukaryota</taxon>
        <taxon>Metazoa</taxon>
        <taxon>Ecdysozoa</taxon>
        <taxon>Arthropoda</taxon>
        <taxon>Hexapoda</taxon>
        <taxon>Insecta</taxon>
        <taxon>Pterygota</taxon>
        <taxon>Neoptera</taxon>
        <taxon>Endopterygota</taxon>
        <taxon>Lepidoptera</taxon>
        <taxon>Glossata</taxon>
        <taxon>Ditrysia</taxon>
        <taxon>Papilionoidea</taxon>
        <taxon>Pieridae</taxon>
        <taxon>Pierinae</taxon>
        <taxon>Pieris</taxon>
    </lineage>
</organism>
<comment type="caution">
    <text evidence="1">The sequence shown here is derived from an EMBL/GenBank/DDBJ whole genome shotgun (WGS) entry which is preliminary data.</text>
</comment>
<dbReference type="Proteomes" id="UP000663880">
    <property type="component" value="Unassembled WGS sequence"/>
</dbReference>
<dbReference type="OrthoDB" id="8036689at2759"/>
<name>A0A821W7F1_9NEOP</name>
<dbReference type="PANTHER" id="PTHR22955:SF77">
    <property type="entry name" value="ASPARTIC PUTATIVE DOMAIN-CONTAINING PROTEIN-RELATED"/>
    <property type="match status" value="1"/>
</dbReference>
<dbReference type="InterPro" id="IPR008042">
    <property type="entry name" value="Retrotrans_Pao"/>
</dbReference>
<proteinExistence type="predicted"/>
<keyword evidence="2" id="KW-1185">Reference proteome</keyword>
<dbReference type="PANTHER" id="PTHR22955">
    <property type="entry name" value="RETROTRANSPOSON"/>
    <property type="match status" value="1"/>
</dbReference>
<dbReference type="AlphaFoldDB" id="A0A821W7F1"/>
<gene>
    <name evidence="1" type="ORF">PMACD_LOCUS12789</name>
</gene>
<dbReference type="Pfam" id="PF05380">
    <property type="entry name" value="Peptidase_A17"/>
    <property type="match status" value="1"/>
</dbReference>
<accession>A0A821W7F1</accession>
<evidence type="ECO:0000313" key="2">
    <source>
        <dbReference type="Proteomes" id="UP000663880"/>
    </source>
</evidence>
<protein>
    <submittedName>
        <fullName evidence="1">Uncharacterized protein</fullName>
    </submittedName>
</protein>
<dbReference type="EMBL" id="CAJOBZ010000052">
    <property type="protein sequence ID" value="CAF4918244.1"/>
    <property type="molecule type" value="Genomic_DNA"/>
</dbReference>
<sequence>MAKSKVAPVRTRLTIPKLELSGAVLLTRLINHVKSIFGQNMNIQKCFAWTDSQIVLAWLQASVHVLEVFVVNRVCQIQQSVVTLVWRHVPGGLNPADCASRGCEAPVILDHPLWWAPGWLYQPESCWPHTKTELVEPLPGLRVISLVVRESVLKRAVAGLLRLPVA</sequence>
<evidence type="ECO:0000313" key="1">
    <source>
        <dbReference type="EMBL" id="CAF4918244.1"/>
    </source>
</evidence>
<reference evidence="1" key="1">
    <citation type="submission" date="2021-02" db="EMBL/GenBank/DDBJ databases">
        <authorList>
            <person name="Steward A R."/>
        </authorList>
    </citation>
    <scope>NUCLEOTIDE SEQUENCE</scope>
</reference>